<dbReference type="CDD" id="cd06702">
    <property type="entry name" value="PDZ3_Scribble-like"/>
    <property type="match status" value="1"/>
</dbReference>
<keyword evidence="1" id="KW-0433">Leucine-rich repeat</keyword>
<dbReference type="Proteomes" id="UP001235939">
    <property type="component" value="Chromosome 01"/>
</dbReference>
<feature type="region of interest" description="Disordered" evidence="3">
    <location>
        <begin position="396"/>
        <end position="565"/>
    </location>
</feature>
<dbReference type="PANTHER" id="PTHR23119:SF44">
    <property type="entry name" value="PROTEIN LAP4"/>
    <property type="match status" value="1"/>
</dbReference>
<dbReference type="InterPro" id="IPR055414">
    <property type="entry name" value="LRR_R13L4/SHOC2-like"/>
</dbReference>
<evidence type="ECO:0000256" key="2">
    <source>
        <dbReference type="ARBA" id="ARBA00022737"/>
    </source>
</evidence>
<sequence>MAALKEATFQNLKLPALCVFRLPAGFVQLKNLTMLCLNDTGLCQLPQNFGQLNNLQSLELRENMLKTVPPTLSFLSRLERLDLGSNQIDSIVGFPLVDCLCMLLFVDHIDWPADQPPGAVVGLQRFVPSPYGKLCLFQPFHTSPFLQEIGQLKNLTCLDVSENRLVHIPEEIAGLESLTDLHLSQNGISVLPDGIGRLKNLVIFKIDQNQLKILNPLIGQCTKLQELILTENCLRELPTSIGNLVQLTNLNVDRNQLICLPGQIGNLTRLGVLSLRDNCLAFLPDEMGKLRDLRVLDLSGNRLQFLPITITALNLKALWLSENQSQPLLKFQTDHDERSGMEVLTCFLLPQQEYQPESTENLQGNNSVDLDMSMEHKAIDRVSAVTFAKDDEAAGEDKELPFVRHDTPHPRELKARHTKLLQQQKTKSDDEPEVRQAPKVTWNTAGSITSNEGVAFSPRESVTVNGGTHHEISESEEESSSKEGGESHVVFSSDVEDHAGDHRLHRRDTPHHLKNKRINTAQAKEDQEKVASIMARHQTPPPTSNPSGGEESQASSRPASSIGSVHTEEQYLTINLARHPLGLGLSIAGGKGSTPYRGIDEGIFISRVTENGPADHAGLRIGDKLLAVNGTSSVDVEHYEAVDILKAAGTSLTLSVLRDPNPAKDAPSEERSTNQSLASPNQSLDELQSQGSPPSVSPKPVFDVKQEIIFTTLIRDQNGLGICIGGGSKEGEEDIFISRITPGGVAEKDGKLRVGDKLVSINGVDVEGVRHDQAVSLLSGLERFVRLVVKREHLVLKTDTAEEEQPPKLPNLRVYSMDTYMANRPNFTGSYRRPDLTSPRLNHSPADPSKKPSYSIYTKLPGLRNDNLTHHSTSPVSNPPKGPLVTVTIQQPQPYVPLGPELPPPPTTLGTTTEILTKSTFTETSTKRVTNNVLALPPAPEEEITLVKAGGPLGLSIIGGADHSCHPFGVGGSAGVFISKVIPGGAAAKTNKLRIGDSSLPQVNDIDVSKATHEEAVRALLSPTHEMVLTIRHDPLPMGWQVMSRSTLECIQRLTVSVSLLVQALLPPSSYHWFDVQELVLNKQPGEKLGISIKGGTKGKPGNPFDKDDEGVFISKKRGDVQIHDEGAARRDGRLKEGMRIIEVGWL</sequence>
<dbReference type="InterPro" id="IPR001478">
    <property type="entry name" value="PDZ"/>
</dbReference>
<dbReference type="SUPFAM" id="SSF52058">
    <property type="entry name" value="L domain-like"/>
    <property type="match status" value="1"/>
</dbReference>
<feature type="domain" description="PDZ" evidence="4">
    <location>
        <begin position="573"/>
        <end position="660"/>
    </location>
</feature>
<feature type="region of interest" description="Disordered" evidence="3">
    <location>
        <begin position="825"/>
        <end position="881"/>
    </location>
</feature>
<evidence type="ECO:0000256" key="1">
    <source>
        <dbReference type="ARBA" id="ARBA00022614"/>
    </source>
</evidence>
<feature type="domain" description="PDZ" evidence="4">
    <location>
        <begin position="710"/>
        <end position="793"/>
    </location>
</feature>
<evidence type="ECO:0000313" key="5">
    <source>
        <dbReference type="EMBL" id="UYV60286.1"/>
    </source>
</evidence>
<feature type="compositionally biased region" description="Polar residues" evidence="3">
    <location>
        <begin position="673"/>
        <end position="694"/>
    </location>
</feature>
<dbReference type="EMBL" id="CP092863">
    <property type="protein sequence ID" value="UYV60286.1"/>
    <property type="molecule type" value="Genomic_DNA"/>
</dbReference>
<evidence type="ECO:0000313" key="6">
    <source>
        <dbReference type="Proteomes" id="UP001235939"/>
    </source>
</evidence>
<dbReference type="Pfam" id="PF23598">
    <property type="entry name" value="LRR_14"/>
    <property type="match status" value="1"/>
</dbReference>
<feature type="compositionally biased region" description="Polar residues" evidence="3">
    <location>
        <begin position="545"/>
        <end position="564"/>
    </location>
</feature>
<dbReference type="PANTHER" id="PTHR23119">
    <property type="entry name" value="DISCS LARGE"/>
    <property type="match status" value="1"/>
</dbReference>
<gene>
    <name evidence="5" type="ORF">LAZ67_1000723</name>
</gene>
<feature type="compositionally biased region" description="Basic and acidic residues" evidence="3">
    <location>
        <begin position="426"/>
        <end position="436"/>
    </location>
</feature>
<accession>A0ABY6JWB0</accession>
<evidence type="ECO:0000259" key="4">
    <source>
        <dbReference type="PROSITE" id="PS50106"/>
    </source>
</evidence>
<dbReference type="Pfam" id="PF00595">
    <property type="entry name" value="PDZ"/>
    <property type="match status" value="3"/>
</dbReference>
<protein>
    <submittedName>
        <fullName evidence="5">LRRC1</fullName>
    </submittedName>
</protein>
<dbReference type="SMART" id="SM00228">
    <property type="entry name" value="PDZ"/>
    <property type="match status" value="3"/>
</dbReference>
<dbReference type="Gene3D" id="3.80.10.10">
    <property type="entry name" value="Ribonuclease Inhibitor"/>
    <property type="match status" value="2"/>
</dbReference>
<dbReference type="InterPro" id="IPR001611">
    <property type="entry name" value="Leu-rich_rpt"/>
</dbReference>
<organism evidence="5 6">
    <name type="scientific">Cordylochernes scorpioides</name>
    <dbReference type="NCBI Taxonomy" id="51811"/>
    <lineage>
        <taxon>Eukaryota</taxon>
        <taxon>Metazoa</taxon>
        <taxon>Ecdysozoa</taxon>
        <taxon>Arthropoda</taxon>
        <taxon>Chelicerata</taxon>
        <taxon>Arachnida</taxon>
        <taxon>Pseudoscorpiones</taxon>
        <taxon>Cheliferoidea</taxon>
        <taxon>Chernetidae</taxon>
        <taxon>Cordylochernes</taxon>
    </lineage>
</organism>
<dbReference type="PROSITE" id="PS51450">
    <property type="entry name" value="LRR"/>
    <property type="match status" value="1"/>
</dbReference>
<keyword evidence="6" id="KW-1185">Reference proteome</keyword>
<dbReference type="InterPro" id="IPR036034">
    <property type="entry name" value="PDZ_sf"/>
</dbReference>
<feature type="compositionally biased region" description="Basic and acidic residues" evidence="3">
    <location>
        <begin position="396"/>
        <end position="415"/>
    </location>
</feature>
<dbReference type="SMART" id="SM00369">
    <property type="entry name" value="LRR_TYP"/>
    <property type="match status" value="9"/>
</dbReference>
<feature type="domain" description="PDZ" evidence="4">
    <location>
        <begin position="943"/>
        <end position="1035"/>
    </location>
</feature>
<feature type="compositionally biased region" description="Basic residues" evidence="3">
    <location>
        <begin position="503"/>
        <end position="517"/>
    </location>
</feature>
<dbReference type="SUPFAM" id="SSF50156">
    <property type="entry name" value="PDZ domain-like"/>
    <property type="match status" value="4"/>
</dbReference>
<feature type="domain" description="PDZ" evidence="4">
    <location>
        <begin position="1078"/>
        <end position="1147"/>
    </location>
</feature>
<feature type="compositionally biased region" description="Basic and acidic residues" evidence="3">
    <location>
        <begin position="468"/>
        <end position="486"/>
    </location>
</feature>
<name>A0ABY6JWB0_9ARAC</name>
<dbReference type="CDD" id="cd06704">
    <property type="entry name" value="PDZ1_Scribble-like"/>
    <property type="match status" value="1"/>
</dbReference>
<keyword evidence="2" id="KW-0677">Repeat</keyword>
<feature type="compositionally biased region" description="Polar residues" evidence="3">
    <location>
        <begin position="441"/>
        <end position="452"/>
    </location>
</feature>
<reference evidence="5 6" key="1">
    <citation type="submission" date="2022-01" db="EMBL/GenBank/DDBJ databases">
        <title>A chromosomal length assembly of Cordylochernes scorpioides.</title>
        <authorList>
            <person name="Zeh D."/>
            <person name="Zeh J."/>
        </authorList>
    </citation>
    <scope>NUCLEOTIDE SEQUENCE [LARGE SCALE GENOMIC DNA]</scope>
    <source>
        <strain evidence="5">IN4F17</strain>
        <tissue evidence="5">Whole Body</tissue>
    </source>
</reference>
<dbReference type="InterPro" id="IPR050614">
    <property type="entry name" value="Synaptic_Scaffolding_LAP-MAGUK"/>
</dbReference>
<dbReference type="SMART" id="SM00364">
    <property type="entry name" value="LRR_BAC"/>
    <property type="match status" value="5"/>
</dbReference>
<dbReference type="Gene3D" id="2.30.42.10">
    <property type="match status" value="4"/>
</dbReference>
<dbReference type="InterPro" id="IPR032675">
    <property type="entry name" value="LRR_dom_sf"/>
</dbReference>
<feature type="region of interest" description="Disordered" evidence="3">
    <location>
        <begin position="656"/>
        <end position="700"/>
    </location>
</feature>
<proteinExistence type="predicted"/>
<dbReference type="InterPro" id="IPR003591">
    <property type="entry name" value="Leu-rich_rpt_typical-subtyp"/>
</dbReference>
<evidence type="ECO:0000256" key="3">
    <source>
        <dbReference type="SAM" id="MobiDB-lite"/>
    </source>
</evidence>
<dbReference type="PROSITE" id="PS50106">
    <property type="entry name" value="PDZ"/>
    <property type="match status" value="4"/>
</dbReference>